<keyword evidence="4" id="KW-0539">Nucleus</keyword>
<feature type="compositionally biased region" description="Polar residues" evidence="5">
    <location>
        <begin position="36"/>
        <end position="47"/>
    </location>
</feature>
<evidence type="ECO:0000259" key="6">
    <source>
        <dbReference type="PROSITE" id="PS51011"/>
    </source>
</evidence>
<dbReference type="InterPro" id="IPR001606">
    <property type="entry name" value="ARID_dom"/>
</dbReference>
<evidence type="ECO:0000256" key="3">
    <source>
        <dbReference type="ARBA" id="ARBA00023163"/>
    </source>
</evidence>
<feature type="compositionally biased region" description="Low complexity" evidence="5">
    <location>
        <begin position="260"/>
        <end position="280"/>
    </location>
</feature>
<keyword evidence="8" id="KW-1185">Reference proteome</keyword>
<comment type="caution">
    <text evidence="7">The sequence shown here is derived from an EMBL/GenBank/DDBJ whole genome shotgun (WGS) entry which is preliminary data.</text>
</comment>
<gene>
    <name evidence="7" type="ORF">K7432_005219</name>
</gene>
<dbReference type="SUPFAM" id="SSF48371">
    <property type="entry name" value="ARM repeat"/>
    <property type="match status" value="1"/>
</dbReference>
<dbReference type="Proteomes" id="UP001479436">
    <property type="component" value="Unassembled WGS sequence"/>
</dbReference>
<dbReference type="EMBL" id="JASJQH010000200">
    <property type="protein sequence ID" value="KAK9766012.1"/>
    <property type="molecule type" value="Genomic_DNA"/>
</dbReference>
<dbReference type="InterPro" id="IPR016024">
    <property type="entry name" value="ARM-type_fold"/>
</dbReference>
<dbReference type="SMART" id="SM00501">
    <property type="entry name" value="BRIGHT"/>
    <property type="match status" value="1"/>
</dbReference>
<keyword evidence="1" id="KW-0156">Chromatin regulator</keyword>
<accession>A0ABR2WX02</accession>
<dbReference type="Pfam" id="PF01388">
    <property type="entry name" value="ARID"/>
    <property type="match status" value="1"/>
</dbReference>
<dbReference type="SMART" id="SM01014">
    <property type="entry name" value="ARID"/>
    <property type="match status" value="1"/>
</dbReference>
<dbReference type="InterPro" id="IPR036431">
    <property type="entry name" value="ARID_dom_sf"/>
</dbReference>
<feature type="domain" description="ARID" evidence="6">
    <location>
        <begin position="453"/>
        <end position="545"/>
    </location>
</feature>
<feature type="region of interest" description="Disordered" evidence="5">
    <location>
        <begin position="549"/>
        <end position="631"/>
    </location>
</feature>
<dbReference type="CDD" id="cd16100">
    <property type="entry name" value="ARID"/>
    <property type="match status" value="1"/>
</dbReference>
<dbReference type="InterPro" id="IPR051232">
    <property type="entry name" value="ARID/SWI1_ChromRemod"/>
</dbReference>
<feature type="region of interest" description="Disordered" evidence="5">
    <location>
        <begin position="421"/>
        <end position="449"/>
    </location>
</feature>
<evidence type="ECO:0000256" key="2">
    <source>
        <dbReference type="ARBA" id="ARBA00023015"/>
    </source>
</evidence>
<feature type="compositionally biased region" description="Polar residues" evidence="5">
    <location>
        <begin position="367"/>
        <end position="377"/>
    </location>
</feature>
<keyword evidence="3" id="KW-0804">Transcription</keyword>
<feature type="compositionally biased region" description="Low complexity" evidence="5">
    <location>
        <begin position="215"/>
        <end position="236"/>
    </location>
</feature>
<feature type="compositionally biased region" description="Basic and acidic residues" evidence="5">
    <location>
        <begin position="202"/>
        <end position="214"/>
    </location>
</feature>
<feature type="region of interest" description="Disordered" evidence="5">
    <location>
        <begin position="76"/>
        <end position="99"/>
    </location>
</feature>
<protein>
    <recommendedName>
        <fullName evidence="6">ARID domain-containing protein</fullName>
    </recommendedName>
</protein>
<dbReference type="Gene3D" id="1.10.150.60">
    <property type="entry name" value="ARID DNA-binding domain"/>
    <property type="match status" value="1"/>
</dbReference>
<evidence type="ECO:0000313" key="8">
    <source>
        <dbReference type="Proteomes" id="UP001479436"/>
    </source>
</evidence>
<name>A0ABR2WX02_9FUNG</name>
<feature type="compositionally biased region" description="Polar residues" evidence="5">
    <location>
        <begin position="1"/>
        <end position="13"/>
    </location>
</feature>
<feature type="compositionally biased region" description="Low complexity" evidence="5">
    <location>
        <begin position="293"/>
        <end position="311"/>
    </location>
</feature>
<evidence type="ECO:0000313" key="7">
    <source>
        <dbReference type="EMBL" id="KAK9766012.1"/>
    </source>
</evidence>
<proteinExistence type="predicted"/>
<dbReference type="PANTHER" id="PTHR13964">
    <property type="entry name" value="RBP-RELATED"/>
    <property type="match status" value="1"/>
</dbReference>
<feature type="region of interest" description="Disordered" evidence="5">
    <location>
        <begin position="1"/>
        <end position="62"/>
    </location>
</feature>
<keyword evidence="2" id="KW-0805">Transcription regulation</keyword>
<dbReference type="PROSITE" id="PS51011">
    <property type="entry name" value="ARID"/>
    <property type="match status" value="1"/>
</dbReference>
<feature type="compositionally biased region" description="Polar residues" evidence="5">
    <location>
        <begin position="281"/>
        <end position="292"/>
    </location>
</feature>
<dbReference type="PANTHER" id="PTHR13964:SF27">
    <property type="entry name" value="HAT-TRICK, ISOFORM D"/>
    <property type="match status" value="1"/>
</dbReference>
<evidence type="ECO:0000256" key="1">
    <source>
        <dbReference type="ARBA" id="ARBA00022853"/>
    </source>
</evidence>
<dbReference type="SUPFAM" id="SSF46774">
    <property type="entry name" value="ARID-like"/>
    <property type="match status" value="1"/>
</dbReference>
<reference evidence="7 8" key="1">
    <citation type="submission" date="2023-04" db="EMBL/GenBank/DDBJ databases">
        <title>Genome of Basidiobolus ranarum AG-B5.</title>
        <authorList>
            <person name="Stajich J.E."/>
            <person name="Carter-House D."/>
            <person name="Gryganskyi A."/>
        </authorList>
    </citation>
    <scope>NUCLEOTIDE SEQUENCE [LARGE SCALE GENOMIC DNA]</scope>
    <source>
        <strain evidence="7 8">AG-B5</strain>
    </source>
</reference>
<feature type="region of interest" description="Disordered" evidence="5">
    <location>
        <begin position="202"/>
        <end position="377"/>
    </location>
</feature>
<evidence type="ECO:0000256" key="5">
    <source>
        <dbReference type="SAM" id="MobiDB-lite"/>
    </source>
</evidence>
<evidence type="ECO:0000256" key="4">
    <source>
        <dbReference type="ARBA" id="ARBA00023242"/>
    </source>
</evidence>
<feature type="compositionally biased region" description="Polar residues" evidence="5">
    <location>
        <begin position="317"/>
        <end position="333"/>
    </location>
</feature>
<feature type="compositionally biased region" description="Polar residues" evidence="5">
    <location>
        <begin position="595"/>
        <end position="620"/>
    </location>
</feature>
<organism evidence="7 8">
    <name type="scientific">Basidiobolus ranarum</name>
    <dbReference type="NCBI Taxonomy" id="34480"/>
    <lineage>
        <taxon>Eukaryota</taxon>
        <taxon>Fungi</taxon>
        <taxon>Fungi incertae sedis</taxon>
        <taxon>Zoopagomycota</taxon>
        <taxon>Entomophthoromycotina</taxon>
        <taxon>Basidiobolomycetes</taxon>
        <taxon>Basidiobolales</taxon>
        <taxon>Basidiobolaceae</taxon>
        <taxon>Basidiobolus</taxon>
    </lineage>
</organism>
<sequence length="1036" mass="116626">MDSNFHNGFQQRQLHPKPSAQNRVIYPYNLDGSSGGQENALNPSFPSNYLPGMGNLDPVNLPSQQQCDNGNIYQDYSSLNNQAPSNYGEENSYPNTLEQRNNYPTQVYNQNYPTFNHNQSLPILETRNQYSNTNETRHNEESNASFVSSNYEASSMAYETQNTNQQRLSYNGIPQVQQEYLEPHSSFGEKASDNSRNILSKETESNDHNNHNHDLNQNGLSSSSSNQPYYSFPYSNEKPSLIPPRKSSISQHGMNYPVVSSTSQFTSGLSSSLGSSQMSSNNIGQVPTLSSTQSIQRAQIPPQQQQQQQQPHRAMSNEDQVYSMSPQQSQLPSHQYAPPGFQPQVQSNTNSLSYVSSNSSQQYPQSTANPTQNEETNQHQHLYTNETSNTLTNLQAHNFNNPTITNRVSFNQPTVTSASFNEPINQSDGYPRIDEAPKNPLPNNSTRADTKINLNPQQFLRSLTDFMKQRNTPITKPPMLGNQVVNLWTLYSTVTKLGGVEQVDKMGYWVQIAERLGFNDPALKAPWSLKSCYHTLLLPFEQHLGQENHSNSSVESFRPTDNKISGIKRLSNSPQPEMFSRGHSPYNKPLIPRSPSVQSNQGSPSRSANVFGSVRSSSPGQPKATPPLASTKLRTAVSITGSRDKQKVKNSYHPYTRFVNTYGGYDLEQVESPIPNKIWPKAGELGVIDIHALTMSIKSGLPMETTNALNILSMLSLEKHFNFSLEQSPELCEAILSLIEDSLEFDDLKAEENDHSTTYSSLFESSRVDMCSLKGREKNLTNEQSVVSSMLLKHYSFVGTNQPFLARDSYLLEITAQIFRGRFKDGSDRILELRKNFLCILGNIGNMVTFHDQQIALAIIEGLMDFLNSDTELYEDMALEILAKIAVHFNNREQFLESQVSLIAARFQEFVTTKSVVSYLTEESKLAKYEYWCLLIYELIVVQSREFQKRLGESPGLLSSLIRALITFSNPEAINQEMMKPIIAMLFEIVKVFASSSRDNFSRILDQYLDHSLKKSLQHSIMNELLGLTVESQVSH</sequence>
<feature type="compositionally biased region" description="Low complexity" evidence="5">
    <location>
        <begin position="346"/>
        <end position="366"/>
    </location>
</feature>